<gene>
    <name evidence="2" type="ORF">UY48_C0002G0007</name>
</gene>
<organism evidence="2 3">
    <name type="scientific">Candidatus Gottesmanbacteria bacterium GW2011_GWB1_49_7</name>
    <dbReference type="NCBI Taxonomy" id="1618448"/>
    <lineage>
        <taxon>Bacteria</taxon>
        <taxon>Candidatus Gottesmaniibacteriota</taxon>
    </lineage>
</organism>
<accession>A0A0G1W3H4</accession>
<dbReference type="Proteomes" id="UP000034588">
    <property type="component" value="Unassembled WGS sequence"/>
</dbReference>
<dbReference type="AlphaFoldDB" id="A0A0G1W3H4"/>
<proteinExistence type="predicted"/>
<comment type="caution">
    <text evidence="2">The sequence shown here is derived from an EMBL/GenBank/DDBJ whole genome shotgun (WGS) entry which is preliminary data.</text>
</comment>
<evidence type="ECO:0000313" key="3">
    <source>
        <dbReference type="Proteomes" id="UP000034588"/>
    </source>
</evidence>
<keyword evidence="1" id="KW-0812">Transmembrane</keyword>
<keyword evidence="1" id="KW-0472">Membrane</keyword>
<reference evidence="2 3" key="1">
    <citation type="journal article" date="2015" name="Nature">
        <title>rRNA introns, odd ribosomes, and small enigmatic genomes across a large radiation of phyla.</title>
        <authorList>
            <person name="Brown C.T."/>
            <person name="Hug L.A."/>
            <person name="Thomas B.C."/>
            <person name="Sharon I."/>
            <person name="Castelle C.J."/>
            <person name="Singh A."/>
            <person name="Wilkins M.J."/>
            <person name="Williams K.H."/>
            <person name="Banfield J.F."/>
        </authorList>
    </citation>
    <scope>NUCLEOTIDE SEQUENCE [LARGE SCALE GENOMIC DNA]</scope>
</reference>
<keyword evidence="1" id="KW-1133">Transmembrane helix</keyword>
<feature type="transmembrane region" description="Helical" evidence="1">
    <location>
        <begin position="6"/>
        <end position="24"/>
    </location>
</feature>
<sequence>MKKDFSPYLVMALLVVGAFLYYFVGLVDGQRQAQAAPGATGGAVAGAGVVLHLDSAEDTTFFQIDKWFPGVSWEPALRVEMTQRGTVLRVSLRTERLADLAQRAGADRKKFLRLLEAKP</sequence>
<evidence type="ECO:0000313" key="2">
    <source>
        <dbReference type="EMBL" id="KKW13316.1"/>
    </source>
</evidence>
<evidence type="ECO:0000256" key="1">
    <source>
        <dbReference type="SAM" id="Phobius"/>
    </source>
</evidence>
<protein>
    <submittedName>
        <fullName evidence="2">Uncharacterized protein</fullName>
    </submittedName>
</protein>
<dbReference type="EMBL" id="LCQD01000002">
    <property type="protein sequence ID" value="KKW13316.1"/>
    <property type="molecule type" value="Genomic_DNA"/>
</dbReference>
<name>A0A0G1W3H4_9BACT</name>